<feature type="region of interest" description="Disordered" evidence="1">
    <location>
        <begin position="1351"/>
        <end position="1371"/>
    </location>
</feature>
<dbReference type="PROSITE" id="PS50024">
    <property type="entry name" value="SEA"/>
    <property type="match status" value="1"/>
</dbReference>
<feature type="compositionally biased region" description="Polar residues" evidence="1">
    <location>
        <begin position="399"/>
        <end position="408"/>
    </location>
</feature>
<feature type="region of interest" description="Disordered" evidence="1">
    <location>
        <begin position="124"/>
        <end position="143"/>
    </location>
</feature>
<feature type="compositionally biased region" description="Low complexity" evidence="1">
    <location>
        <begin position="667"/>
        <end position="680"/>
    </location>
</feature>
<feature type="non-terminal residue" evidence="5">
    <location>
        <position position="1"/>
    </location>
</feature>
<dbReference type="SUPFAM" id="SSF57196">
    <property type="entry name" value="EGF/Laminin"/>
    <property type="match status" value="1"/>
</dbReference>
<feature type="compositionally biased region" description="Polar residues" evidence="1">
    <location>
        <begin position="246"/>
        <end position="258"/>
    </location>
</feature>
<evidence type="ECO:0000313" key="4">
    <source>
        <dbReference type="Proteomes" id="UP000694941"/>
    </source>
</evidence>
<feature type="region of interest" description="Disordered" evidence="1">
    <location>
        <begin position="97"/>
        <end position="116"/>
    </location>
</feature>
<feature type="compositionally biased region" description="Polar residues" evidence="1">
    <location>
        <begin position="955"/>
        <end position="971"/>
    </location>
</feature>
<feature type="compositionally biased region" description="Low complexity" evidence="1">
    <location>
        <begin position="748"/>
        <end position="762"/>
    </location>
</feature>
<keyword evidence="2" id="KW-0812">Transmembrane</keyword>
<feature type="compositionally biased region" description="Low complexity" evidence="1">
    <location>
        <begin position="31"/>
        <end position="41"/>
    </location>
</feature>
<keyword evidence="2" id="KW-1133">Transmembrane helix</keyword>
<feature type="compositionally biased region" description="Low complexity" evidence="1">
    <location>
        <begin position="378"/>
        <end position="398"/>
    </location>
</feature>
<feature type="region of interest" description="Disordered" evidence="1">
    <location>
        <begin position="1"/>
        <end position="67"/>
    </location>
</feature>
<reference evidence="5" key="1">
    <citation type="submission" date="2025-08" db="UniProtKB">
        <authorList>
            <consortium name="RefSeq"/>
        </authorList>
    </citation>
    <scope>IDENTIFICATION</scope>
    <source>
        <tissue evidence="5">Muscle</tissue>
    </source>
</reference>
<feature type="region of interest" description="Disordered" evidence="1">
    <location>
        <begin position="327"/>
        <end position="408"/>
    </location>
</feature>
<feature type="domain" description="SEA" evidence="3">
    <location>
        <begin position="428"/>
        <end position="542"/>
    </location>
</feature>
<name>A0ABM1TIS5_LIMPO</name>
<evidence type="ECO:0000259" key="3">
    <source>
        <dbReference type="PROSITE" id="PS50024"/>
    </source>
</evidence>
<feature type="compositionally biased region" description="Polar residues" evidence="1">
    <location>
        <begin position="13"/>
        <end position="30"/>
    </location>
</feature>
<organism evidence="4 5">
    <name type="scientific">Limulus polyphemus</name>
    <name type="common">Atlantic horseshoe crab</name>
    <dbReference type="NCBI Taxonomy" id="6850"/>
    <lineage>
        <taxon>Eukaryota</taxon>
        <taxon>Metazoa</taxon>
        <taxon>Ecdysozoa</taxon>
        <taxon>Arthropoda</taxon>
        <taxon>Chelicerata</taxon>
        <taxon>Merostomata</taxon>
        <taxon>Xiphosura</taxon>
        <taxon>Limulidae</taxon>
        <taxon>Limulus</taxon>
    </lineage>
</organism>
<feature type="compositionally biased region" description="Basic and acidic residues" evidence="1">
    <location>
        <begin position="97"/>
        <end position="107"/>
    </location>
</feature>
<feature type="compositionally biased region" description="Basic and acidic residues" evidence="1">
    <location>
        <begin position="921"/>
        <end position="933"/>
    </location>
</feature>
<feature type="transmembrane region" description="Helical" evidence="2">
    <location>
        <begin position="296"/>
        <end position="322"/>
    </location>
</feature>
<dbReference type="InterPro" id="IPR036364">
    <property type="entry name" value="SEA_dom_sf"/>
</dbReference>
<feature type="region of interest" description="Disordered" evidence="1">
    <location>
        <begin position="228"/>
        <end position="261"/>
    </location>
</feature>
<dbReference type="Proteomes" id="UP000694941">
    <property type="component" value="Unplaced"/>
</dbReference>
<dbReference type="Gene3D" id="2.10.25.10">
    <property type="entry name" value="Laminin"/>
    <property type="match status" value="1"/>
</dbReference>
<evidence type="ECO:0000256" key="2">
    <source>
        <dbReference type="SAM" id="Phobius"/>
    </source>
</evidence>
<sequence length="1489" mass="162570">TSPDGGMDGLDNTAFQEENGTTVVLNAGQHSSPSSGRSSVSNGTETTTPPGGAKLEETPVFRDEHRQRAVVSFDEEFASPSDVEEQAGMVNFAFESEEVRDSDKSTVDSDETEVADKASIVDSDETEVADQASIGHEDNRCSPEDHELDNKYLANGNGQVLNQNGHTEIAIPDDALINFNTGRVRAKRKPKSRESPTEEKIPLEYIEKDLSPFTDYNDKAQEAQDNVKETNLHNEDQKDEGIPVNSPVTSEKQTNGTGKSFEEYFIPTNTHKKFLRGEKLYLAQNTRKSKPNWKRIILCGFITIIIAIAILAGILAATGILMSESEYSQGTEQPEDGPLPSRASGSSDASDEYSFPPPPQNSPHSGSIPPSLLNSPQSNKTLSSTTTTTTQEARTFVTPSTGVRQTNESVPPTITVFLNHSTIPVRIVPNAVRGEFTILDLDFVDALKDNTSSEFVSLATELELELKKIFSKKGSDPNSVKVTSFRPGSVVVRFTATWNTSQAALSAPVTKTVIQRYLEVKNESLAGHHINLFSIKTEEIANECQFQNGGCSYYCSWNDISMVKTCTCPEGYRLHEDRRTCINDPISTTMSPSSVRSITYASLDGMAFPTTAVSSFSGENVGTSVRTEEMTSGINNSTFLDSENTFLKDVSQNSRPAFDTTIANPATTSNQSTTTERTTTPKSKIGVSGDGTLVYYPRENVNILRGINDSSLNSTRIFPTESSSESDGTELSSGINDSSLNSTRIFPTESSSESDGTELSSGINDSSLNSTRIFPTESSSESDGTELSTTVSFPNTIVEEDQTVPSVSNNKDMSWNSDNEYESPWEALGFFFPHTTGGTNEGEDVGGVENNSTSTELSHSEASPALGLVTDSTVDHEIETIENLFSLNFNQTHFNPIHSDGMKPEIETNLTASENFTSSSNRDDEQILEDSTKSSETQIPEYSTNVSELLENPENHSSGLPGTSESQIPEESTTSDKTSVTTSHVIPGLDITASTTAVNTSDERLRDNTENISVLESVNTDETDDYEVSKPITIHSSSEMSTIQTDASALTTAFPSNDNTWSKPMETVVSEHQTEDGLEVTKFKTVTSFDERQGTIQSNEPEETTNMAEDSSTNNHGVSRTVMSLTDTESNSSSLADGTTDNMLTVRNLQFNNQIFVTKNGSLDEAADEDALQNDTSTSISLTTENTNIMLTSLGLLNETKDFDENITMSTIIESKVEEPLQKGQINGTDNGVEETTVTSTFNITETFFRDFVSGTKTTLEANVTKPVLEEIYATTLFEEDDKSNQNAKTVKDFSSEGTNNPKYSDVELDQRNNTNEEGVLSGESANTTSQDIFGILNDFYEDSATQVTSTSIDNSTRMERKEGGMSSQNDTIIIGMSNSSEKDRTLKTSDNSSVTNLIDTKFINPTLPFLLENATLDQLDEDNIVFANSTSKFPTADQSDLFHFNEGKTKVNFNNENFTKSSDFDETFLINNEDTTNEPDFNTMSTLV</sequence>
<dbReference type="InterPro" id="IPR000082">
    <property type="entry name" value="SEA_dom"/>
</dbReference>
<evidence type="ECO:0000313" key="5">
    <source>
        <dbReference type="RefSeq" id="XP_022255781.1"/>
    </source>
</evidence>
<feature type="compositionally biased region" description="Polar residues" evidence="1">
    <location>
        <begin position="656"/>
        <end position="666"/>
    </location>
</feature>
<feature type="region of interest" description="Disordered" evidence="1">
    <location>
        <begin position="1282"/>
        <end position="1312"/>
    </location>
</feature>
<feature type="compositionally biased region" description="Basic and acidic residues" evidence="1">
    <location>
        <begin position="228"/>
        <end position="241"/>
    </location>
</feature>
<dbReference type="Gene3D" id="3.30.70.960">
    <property type="entry name" value="SEA domain"/>
    <property type="match status" value="1"/>
</dbReference>
<feature type="region of interest" description="Disordered" evidence="1">
    <location>
        <begin position="1090"/>
        <end position="1118"/>
    </location>
</feature>
<dbReference type="RefSeq" id="XP_022255781.1">
    <property type="nucleotide sequence ID" value="XM_022400073.1"/>
</dbReference>
<dbReference type="Pfam" id="PF01390">
    <property type="entry name" value="SEA"/>
    <property type="match status" value="1"/>
</dbReference>
<feature type="compositionally biased region" description="Low complexity" evidence="1">
    <location>
        <begin position="720"/>
        <end position="734"/>
    </location>
</feature>
<dbReference type="SUPFAM" id="SSF82671">
    <property type="entry name" value="SEA domain"/>
    <property type="match status" value="1"/>
</dbReference>
<feature type="compositionally biased region" description="Basic and acidic residues" evidence="1">
    <location>
        <begin position="54"/>
        <end position="67"/>
    </location>
</feature>
<feature type="region of interest" description="Disordered" evidence="1">
    <location>
        <begin position="712"/>
        <end position="797"/>
    </location>
</feature>
<gene>
    <name evidence="5" type="primary">LOC111088878</name>
</gene>
<accession>A0ABM1TIS5</accession>
<keyword evidence="2" id="KW-0472">Membrane</keyword>
<protein>
    <submittedName>
        <fullName evidence="5">Agglutinin-like protein 5</fullName>
    </submittedName>
</protein>
<feature type="compositionally biased region" description="Polar residues" evidence="1">
    <location>
        <begin position="934"/>
        <end position="947"/>
    </location>
</feature>
<dbReference type="GeneID" id="111088878"/>
<feature type="compositionally biased region" description="Polar residues" evidence="1">
    <location>
        <begin position="763"/>
        <end position="795"/>
    </location>
</feature>
<feature type="region of interest" description="Disordered" evidence="1">
    <location>
        <begin position="656"/>
        <end position="691"/>
    </location>
</feature>
<feature type="region of interest" description="Disordered" evidence="1">
    <location>
        <begin position="915"/>
        <end position="984"/>
    </location>
</feature>
<keyword evidence="4" id="KW-1185">Reference proteome</keyword>
<feature type="compositionally biased region" description="Polar residues" evidence="1">
    <location>
        <begin position="735"/>
        <end position="745"/>
    </location>
</feature>
<proteinExistence type="predicted"/>
<evidence type="ECO:0000256" key="1">
    <source>
        <dbReference type="SAM" id="MobiDB-lite"/>
    </source>
</evidence>